<name>A0A2C5XYK9_9HYPO</name>
<evidence type="ECO:0000313" key="3">
    <source>
        <dbReference type="Proteomes" id="UP000226192"/>
    </source>
</evidence>
<keyword evidence="3" id="KW-1185">Reference proteome</keyword>
<gene>
    <name evidence="2" type="ORF">CDD81_7207</name>
</gene>
<dbReference type="AlphaFoldDB" id="A0A2C5XYK9"/>
<feature type="compositionally biased region" description="Polar residues" evidence="1">
    <location>
        <begin position="352"/>
        <end position="370"/>
    </location>
</feature>
<organism evidence="2 3">
    <name type="scientific">Ophiocordyceps australis</name>
    <dbReference type="NCBI Taxonomy" id="1399860"/>
    <lineage>
        <taxon>Eukaryota</taxon>
        <taxon>Fungi</taxon>
        <taxon>Dikarya</taxon>
        <taxon>Ascomycota</taxon>
        <taxon>Pezizomycotina</taxon>
        <taxon>Sordariomycetes</taxon>
        <taxon>Hypocreomycetidae</taxon>
        <taxon>Hypocreales</taxon>
        <taxon>Ophiocordycipitaceae</taxon>
        <taxon>Ophiocordyceps</taxon>
    </lineage>
</organism>
<reference evidence="2 3" key="1">
    <citation type="submission" date="2017-06" db="EMBL/GenBank/DDBJ databases">
        <title>Ant-infecting Ophiocordyceps genomes reveal a high diversity of potential behavioral manipulation genes and a possible major role for enterotoxins.</title>
        <authorList>
            <person name="De Bekker C."/>
            <person name="Evans H.C."/>
            <person name="Brachmann A."/>
            <person name="Hughes D.P."/>
        </authorList>
    </citation>
    <scope>NUCLEOTIDE SEQUENCE [LARGE SCALE GENOMIC DNA]</scope>
    <source>
        <strain evidence="2 3">Map64</strain>
    </source>
</reference>
<dbReference type="STRING" id="1399860.A0A2C5XYK9"/>
<sequence length="402" mass="42012">MSRPSLVPDLAVETLTVEVTKTFTISSCAPSVTKCRLGQVTTQVVTTTKTVTQHLAHSTWAANKADEAQTTRTYTVTSCAPTVVNCRLGQVITQTDTSTKTATQHLAHSTWAANKVDEAQTTRTYTVTSCAPTVTNCRLGQVTTETAPLTETPSWPRLEASVGNVVTVEVTKTFTITSCPPVVKNCLTLARAPVETPCTIKAVGVQVTKTITISSCAPSVTGCKVGQVTMQVVAATQTSFMKLVRPPNRVISTRVTREHTITSCAPTATSCAVGKVVTQTLDTSLTAVGLEAASVSLSSSQAASHSCSSSPLALAPVSDTDEPLATSSPAPRPLVHSQASAVVSRPHATPRVSCSGSSRHGINGTRHSNSTHTSTMVLVSSSSRAQISLLPVFGAMVAMMVF</sequence>
<dbReference type="EMBL" id="NJET01000074">
    <property type="protein sequence ID" value="PHH62345.1"/>
    <property type="molecule type" value="Genomic_DNA"/>
</dbReference>
<evidence type="ECO:0000256" key="1">
    <source>
        <dbReference type="SAM" id="MobiDB-lite"/>
    </source>
</evidence>
<accession>A0A2C5XYK9</accession>
<dbReference type="OrthoDB" id="1193027at2759"/>
<proteinExistence type="predicted"/>
<evidence type="ECO:0000313" key="2">
    <source>
        <dbReference type="EMBL" id="PHH62345.1"/>
    </source>
</evidence>
<comment type="caution">
    <text evidence="2">The sequence shown here is derived from an EMBL/GenBank/DDBJ whole genome shotgun (WGS) entry which is preliminary data.</text>
</comment>
<feature type="region of interest" description="Disordered" evidence="1">
    <location>
        <begin position="339"/>
        <end position="370"/>
    </location>
</feature>
<dbReference type="Proteomes" id="UP000226192">
    <property type="component" value="Unassembled WGS sequence"/>
</dbReference>
<protein>
    <submittedName>
        <fullName evidence="2">Uncharacterized protein</fullName>
    </submittedName>
</protein>